<protein>
    <submittedName>
        <fullName evidence="2">Uncharacterized protein</fullName>
    </submittedName>
</protein>
<sequence length="57" mass="6007">MTDAHAEQRTETDENQAAEGAGRHRGPVAEQEQEAAPHGRHRRQPGQSAAPAPQGGA</sequence>
<dbReference type="Proteomes" id="UP000031523">
    <property type="component" value="Chromosome"/>
</dbReference>
<gene>
    <name evidence="2" type="ORF">SLNWT_5534</name>
</gene>
<feature type="region of interest" description="Disordered" evidence="1">
    <location>
        <begin position="1"/>
        <end position="57"/>
    </location>
</feature>
<reference evidence="2 3" key="1">
    <citation type="submission" date="2015-01" db="EMBL/GenBank/DDBJ databases">
        <title>Enhanced salinomycin production by adjusting the supply of polyketide extender units in Streptomyce albus DSM 41398.</title>
        <authorList>
            <person name="Lu C."/>
        </authorList>
    </citation>
    <scope>NUCLEOTIDE SEQUENCE [LARGE SCALE GENOMIC DNA]</scope>
    <source>
        <strain evidence="3">ATCC 21838 / DSM 41398 / FERM P-419 / JCM 4703 / NBRC 107858</strain>
    </source>
</reference>
<feature type="compositionally biased region" description="Low complexity" evidence="1">
    <location>
        <begin position="45"/>
        <end position="57"/>
    </location>
</feature>
<keyword evidence="3" id="KW-1185">Reference proteome</keyword>
<dbReference type="EMBL" id="CP010519">
    <property type="protein sequence ID" value="AJE85910.1"/>
    <property type="molecule type" value="Genomic_DNA"/>
</dbReference>
<proteinExistence type="predicted"/>
<name>A0A0B5F2V4_STRA4</name>
<evidence type="ECO:0000256" key="1">
    <source>
        <dbReference type="SAM" id="MobiDB-lite"/>
    </source>
</evidence>
<dbReference type="AlphaFoldDB" id="A0A0B5F2V4"/>
<dbReference type="KEGG" id="sals:SLNWT_5534"/>
<evidence type="ECO:0000313" key="2">
    <source>
        <dbReference type="EMBL" id="AJE85910.1"/>
    </source>
</evidence>
<feature type="compositionally biased region" description="Basic and acidic residues" evidence="1">
    <location>
        <begin position="1"/>
        <end position="12"/>
    </location>
</feature>
<evidence type="ECO:0000313" key="3">
    <source>
        <dbReference type="Proteomes" id="UP000031523"/>
    </source>
</evidence>
<accession>A0A0B5F2V4</accession>
<organism evidence="2 3">
    <name type="scientific">Streptomyces albus (strain ATCC 21838 / DSM 41398 / FERM P-419 / JCM 4703 / NBRC 107858)</name>
    <dbReference type="NCBI Taxonomy" id="1081613"/>
    <lineage>
        <taxon>Bacteria</taxon>
        <taxon>Bacillati</taxon>
        <taxon>Actinomycetota</taxon>
        <taxon>Actinomycetes</taxon>
        <taxon>Kitasatosporales</taxon>
        <taxon>Streptomycetaceae</taxon>
        <taxon>Streptomyces</taxon>
    </lineage>
</organism>